<sequence>MDERHHNVADHAYSPFHGLGGVACFLFDLLVPNNSRGIITSNLNSIACSTAE</sequence>
<evidence type="ECO:0000313" key="1">
    <source>
        <dbReference type="EMBL" id="KAK4366983.1"/>
    </source>
</evidence>
<organism evidence="1 2">
    <name type="scientific">Anisodus tanguticus</name>
    <dbReference type="NCBI Taxonomy" id="243964"/>
    <lineage>
        <taxon>Eukaryota</taxon>
        <taxon>Viridiplantae</taxon>
        <taxon>Streptophyta</taxon>
        <taxon>Embryophyta</taxon>
        <taxon>Tracheophyta</taxon>
        <taxon>Spermatophyta</taxon>
        <taxon>Magnoliopsida</taxon>
        <taxon>eudicotyledons</taxon>
        <taxon>Gunneridae</taxon>
        <taxon>Pentapetalae</taxon>
        <taxon>asterids</taxon>
        <taxon>lamiids</taxon>
        <taxon>Solanales</taxon>
        <taxon>Solanaceae</taxon>
        <taxon>Solanoideae</taxon>
        <taxon>Hyoscyameae</taxon>
        <taxon>Anisodus</taxon>
    </lineage>
</organism>
<proteinExistence type="predicted"/>
<protein>
    <submittedName>
        <fullName evidence="1">Uncharacterized protein</fullName>
    </submittedName>
</protein>
<name>A0AAE1VEG9_9SOLA</name>
<dbReference type="Proteomes" id="UP001291623">
    <property type="component" value="Unassembled WGS sequence"/>
</dbReference>
<dbReference type="PROSITE" id="PS51257">
    <property type="entry name" value="PROKAR_LIPOPROTEIN"/>
    <property type="match status" value="1"/>
</dbReference>
<gene>
    <name evidence="1" type="ORF">RND71_014863</name>
</gene>
<dbReference type="EMBL" id="JAVYJV010000007">
    <property type="protein sequence ID" value="KAK4366983.1"/>
    <property type="molecule type" value="Genomic_DNA"/>
</dbReference>
<reference evidence="1" key="1">
    <citation type="submission" date="2023-12" db="EMBL/GenBank/DDBJ databases">
        <title>Genome assembly of Anisodus tanguticus.</title>
        <authorList>
            <person name="Wang Y.-J."/>
        </authorList>
    </citation>
    <scope>NUCLEOTIDE SEQUENCE</scope>
    <source>
        <strain evidence="1">KB-2021</strain>
        <tissue evidence="1">Leaf</tissue>
    </source>
</reference>
<keyword evidence="2" id="KW-1185">Reference proteome</keyword>
<dbReference type="AlphaFoldDB" id="A0AAE1VEG9"/>
<accession>A0AAE1VEG9</accession>
<evidence type="ECO:0000313" key="2">
    <source>
        <dbReference type="Proteomes" id="UP001291623"/>
    </source>
</evidence>
<comment type="caution">
    <text evidence="1">The sequence shown here is derived from an EMBL/GenBank/DDBJ whole genome shotgun (WGS) entry which is preliminary data.</text>
</comment>